<protein>
    <recommendedName>
        <fullName evidence="8">DUF3953 domain-containing protein</fullName>
    </recommendedName>
</protein>
<dbReference type="Proteomes" id="UP000187465">
    <property type="component" value="Unassembled WGS sequence"/>
</dbReference>
<dbReference type="Proteomes" id="UP000187323">
    <property type="component" value="Unassembled WGS sequence"/>
</dbReference>
<accession>A0A1R0XD67</accession>
<evidence type="ECO:0000313" key="6">
    <source>
        <dbReference type="Proteomes" id="UP000187465"/>
    </source>
</evidence>
<evidence type="ECO:0000313" key="4">
    <source>
        <dbReference type="EMBL" id="OME13433.1"/>
    </source>
</evidence>
<dbReference type="EMBL" id="MPTO01000029">
    <property type="protein sequence ID" value="OME13433.1"/>
    <property type="molecule type" value="Genomic_DNA"/>
</dbReference>
<keyword evidence="1" id="KW-0472">Membrane</keyword>
<dbReference type="EMBL" id="CP021965">
    <property type="protein sequence ID" value="AWV32428.1"/>
    <property type="molecule type" value="Genomic_DNA"/>
</dbReference>
<proteinExistence type="predicted"/>
<sequence length="108" mass="12317">MKKEEILEKSRNEKGDEGKEFVFAKGRKSGFIGMLIVFCILSVFSLYNHSQETNLALKALIAMFFGYLSCEGLGMYSVTKKKMHLLNFILGLIISVSFLFIYFYGMSD</sequence>
<keyword evidence="1" id="KW-0812">Transmembrane</keyword>
<reference evidence="2 7" key="2">
    <citation type="submission" date="2017-06" db="EMBL/GenBank/DDBJ databases">
        <title>Complete genome sequence of Paenibacillus odorifer CBA7130.</title>
        <authorList>
            <person name="Nam Y.-D."/>
            <person name="Kang J."/>
            <person name="Chung W.-H."/>
        </authorList>
    </citation>
    <scope>NUCLEOTIDE SEQUENCE [LARGE SCALE GENOMIC DNA]</scope>
    <source>
        <strain evidence="2 7">CBA7130</strain>
    </source>
</reference>
<dbReference type="Proteomes" id="UP000249163">
    <property type="component" value="Chromosome"/>
</dbReference>
<dbReference type="GeneID" id="31570050"/>
<dbReference type="OrthoDB" id="2662749at2"/>
<feature type="transmembrane region" description="Helical" evidence="1">
    <location>
        <begin position="29"/>
        <end position="47"/>
    </location>
</feature>
<gene>
    <name evidence="3" type="ORF">BJP51_13640</name>
    <name evidence="4" type="ORF">BSK47_25500</name>
    <name evidence="2" type="ORF">CD191_07255</name>
</gene>
<reference evidence="5 6" key="1">
    <citation type="submission" date="2016-10" db="EMBL/GenBank/DDBJ databases">
        <title>Paenibacillus species isolates.</title>
        <authorList>
            <person name="Beno S.M."/>
        </authorList>
    </citation>
    <scope>NUCLEOTIDE SEQUENCE [LARGE SCALE GENOMIC DNA]</scope>
    <source>
        <strain evidence="3 6">FSL H7-0604</strain>
        <strain evidence="4 5">FSL H7-0918</strain>
    </source>
</reference>
<name>A0A1R0XD67_9BACL</name>
<organism evidence="3 6">
    <name type="scientific">Paenibacillus odorifer</name>
    <dbReference type="NCBI Taxonomy" id="189426"/>
    <lineage>
        <taxon>Bacteria</taxon>
        <taxon>Bacillati</taxon>
        <taxon>Bacillota</taxon>
        <taxon>Bacilli</taxon>
        <taxon>Bacillales</taxon>
        <taxon>Paenibacillaceae</taxon>
        <taxon>Paenibacillus</taxon>
    </lineage>
</organism>
<evidence type="ECO:0008006" key="8">
    <source>
        <dbReference type="Google" id="ProtNLM"/>
    </source>
</evidence>
<evidence type="ECO:0000313" key="3">
    <source>
        <dbReference type="EMBL" id="OMD32996.1"/>
    </source>
</evidence>
<evidence type="ECO:0000313" key="2">
    <source>
        <dbReference type="EMBL" id="AWV32428.1"/>
    </source>
</evidence>
<keyword evidence="1" id="KW-1133">Transmembrane helix</keyword>
<dbReference type="Pfam" id="PF20040">
    <property type="entry name" value="DUF6442"/>
    <property type="match status" value="1"/>
</dbReference>
<feature type="transmembrane region" description="Helical" evidence="1">
    <location>
        <begin position="85"/>
        <end position="105"/>
    </location>
</feature>
<dbReference type="KEGG" id="pod:PODO_07340"/>
<dbReference type="AlphaFoldDB" id="A0A1R0XD67"/>
<evidence type="ECO:0000313" key="7">
    <source>
        <dbReference type="Proteomes" id="UP000249163"/>
    </source>
</evidence>
<dbReference type="RefSeq" id="WP_036675787.1">
    <property type="nucleotide sequence ID" value="NZ_CP009428.1"/>
</dbReference>
<dbReference type="InterPro" id="IPR045620">
    <property type="entry name" value="DUF6442"/>
</dbReference>
<evidence type="ECO:0000313" key="5">
    <source>
        <dbReference type="Proteomes" id="UP000187323"/>
    </source>
</evidence>
<dbReference type="EMBL" id="MKQP01000015">
    <property type="protein sequence ID" value="OMD32996.1"/>
    <property type="molecule type" value="Genomic_DNA"/>
</dbReference>
<feature type="transmembrane region" description="Helical" evidence="1">
    <location>
        <begin position="59"/>
        <end position="78"/>
    </location>
</feature>
<evidence type="ECO:0000256" key="1">
    <source>
        <dbReference type="SAM" id="Phobius"/>
    </source>
</evidence>